<name>A0A0G3BTG7_9BURK</name>
<feature type="domain" description="Hemerythrin-like" evidence="1">
    <location>
        <begin position="13"/>
        <end position="128"/>
    </location>
</feature>
<gene>
    <name evidence="2" type="ORF">AAW51_3094</name>
</gene>
<organism evidence="2 3">
    <name type="scientific">Caldimonas brevitalea</name>
    <dbReference type="NCBI Taxonomy" id="413882"/>
    <lineage>
        <taxon>Bacteria</taxon>
        <taxon>Pseudomonadati</taxon>
        <taxon>Pseudomonadota</taxon>
        <taxon>Betaproteobacteria</taxon>
        <taxon>Burkholderiales</taxon>
        <taxon>Sphaerotilaceae</taxon>
        <taxon>Caldimonas</taxon>
    </lineage>
</organism>
<evidence type="ECO:0000313" key="2">
    <source>
        <dbReference type="EMBL" id="AKJ29785.1"/>
    </source>
</evidence>
<accession>A0A0G3BTG7</accession>
<dbReference type="EMBL" id="CP011371">
    <property type="protein sequence ID" value="AKJ29785.1"/>
    <property type="molecule type" value="Genomic_DNA"/>
</dbReference>
<dbReference type="InterPro" id="IPR012312">
    <property type="entry name" value="Hemerythrin-like"/>
</dbReference>
<protein>
    <submittedName>
        <fullName evidence="2">Cation-binding protein</fullName>
    </submittedName>
</protein>
<proteinExistence type="predicted"/>
<dbReference type="PANTHER" id="PTHR35585">
    <property type="entry name" value="HHE DOMAIN PROTEIN (AFU_ORTHOLOGUE AFUA_4G00730)"/>
    <property type="match status" value="1"/>
</dbReference>
<dbReference type="PANTHER" id="PTHR35585:SF1">
    <property type="entry name" value="HHE DOMAIN PROTEIN (AFU_ORTHOLOGUE AFUA_4G00730)"/>
    <property type="match status" value="1"/>
</dbReference>
<dbReference type="Gene3D" id="1.20.120.520">
    <property type="entry name" value="nmb1532 protein domain like"/>
    <property type="match status" value="1"/>
</dbReference>
<evidence type="ECO:0000313" key="3">
    <source>
        <dbReference type="Proteomes" id="UP000035352"/>
    </source>
</evidence>
<dbReference type="OrthoDB" id="5512987at2"/>
<reference evidence="2 3" key="1">
    <citation type="submission" date="2015-05" db="EMBL/GenBank/DDBJ databases">
        <authorList>
            <person name="Tang B."/>
            <person name="Yu Y."/>
        </authorList>
    </citation>
    <scope>NUCLEOTIDE SEQUENCE [LARGE SCALE GENOMIC DNA]</scope>
    <source>
        <strain evidence="2 3">DSM 7029</strain>
    </source>
</reference>
<evidence type="ECO:0000259" key="1">
    <source>
        <dbReference type="Pfam" id="PF01814"/>
    </source>
</evidence>
<dbReference type="RefSeq" id="WP_047195316.1">
    <property type="nucleotide sequence ID" value="NZ_CP011371.1"/>
</dbReference>
<dbReference type="PATRIC" id="fig|413882.6.peg.3229"/>
<dbReference type="AlphaFoldDB" id="A0A0G3BTG7"/>
<dbReference type="STRING" id="413882.AAW51_3094"/>
<dbReference type="CDD" id="cd12108">
    <property type="entry name" value="Hr-like"/>
    <property type="match status" value="1"/>
</dbReference>
<sequence length="197" mass="21866">MAALIHKLSPSVTDLIRMDHSHVLETFHQFRPGTPSERKAALVDTTCLALEIHTQLEEEIFYPALQELASDAVVVEKSFPEHAEVRRLIARLRSMPPSAADYDATYLELMRDVLHHVADEETTLIPAAERLLADRLQELGSEMTRRRLQLLGSRVGELGASGLRSFPEGAIVMAAGAVGASAYMFSNVWSSLRGFQR</sequence>
<dbReference type="KEGG" id="pbh:AAW51_3094"/>
<keyword evidence="3" id="KW-1185">Reference proteome</keyword>
<dbReference type="Proteomes" id="UP000035352">
    <property type="component" value="Chromosome"/>
</dbReference>
<dbReference type="Pfam" id="PF01814">
    <property type="entry name" value="Hemerythrin"/>
    <property type="match status" value="1"/>
</dbReference>